<dbReference type="Pfam" id="PF07388">
    <property type="entry name" value="A-2_8-polyST"/>
    <property type="match status" value="1"/>
</dbReference>
<dbReference type="RefSeq" id="WP_295576085.1">
    <property type="nucleotide sequence ID" value="NZ_FLQR01000007.1"/>
</dbReference>
<accession>A0A1Y5P271</accession>
<organism evidence="1">
    <name type="scientific">uncultured Microbacterium sp</name>
    <dbReference type="NCBI Taxonomy" id="191216"/>
    <lineage>
        <taxon>Bacteria</taxon>
        <taxon>Bacillati</taxon>
        <taxon>Actinomycetota</taxon>
        <taxon>Actinomycetes</taxon>
        <taxon>Micrococcales</taxon>
        <taxon>Microbacteriaceae</taxon>
        <taxon>Microbacterium</taxon>
        <taxon>environmental samples</taxon>
    </lineage>
</organism>
<sequence>MTQIFVLNSAYGLMTAAAALDAGLLPAPTGPRILLAVNAARVPETSTGIDESAHLHGLLGRFDRVESLNALVAPAPPVQWSPAADDLPTLERLLRRAWGAGDGPVELYLQSPQVPPSRTLAMLFPGAPITIIGDGLMTYSPIRDRMPAALTGRIREVAYADVLPGVEPLLFAETGARRLPVPLERFRSIVEEVAATADDPELDALAASAAPTVLILGQYLADLGLVSSAEESAMQEEMVDRALAWSPRRIVFKPHPSAAPSIAAAVVERARRHGVEIEVYDGDVPAEIVAARLRTVGVVAGFSTALPTVHALFGTPIASAGNELLLRRLRPYENGNRIPVTIVDALTRDDTPYASPTRLQHLIETVGYAMQPRIAAHLRPRAEAFLADLAPAERAHYVPERRLTELGLPGGRPPGPVARLLARGGVAGRLEELRLTFRGAGRRAARAWRALEGRR</sequence>
<reference evidence="1" key="1">
    <citation type="submission" date="2016-03" db="EMBL/GenBank/DDBJ databases">
        <authorList>
            <person name="Ploux O."/>
        </authorList>
    </citation>
    <scope>NUCLEOTIDE SEQUENCE</scope>
    <source>
        <strain evidence="1">UC1</strain>
    </source>
</reference>
<dbReference type="AlphaFoldDB" id="A0A1Y5P271"/>
<protein>
    <submittedName>
        <fullName evidence="1">Uncharacterized protein</fullName>
    </submittedName>
</protein>
<proteinExistence type="predicted"/>
<dbReference type="InterPro" id="IPR010866">
    <property type="entry name" value="A-2_8-polyST"/>
</dbReference>
<name>A0A1Y5P271_9MICO</name>
<evidence type="ECO:0000313" key="1">
    <source>
        <dbReference type="EMBL" id="SBS72763.1"/>
    </source>
</evidence>
<dbReference type="EMBL" id="FLQR01000007">
    <property type="protein sequence ID" value="SBS72763.1"/>
    <property type="molecule type" value="Genomic_DNA"/>
</dbReference>
<gene>
    <name evidence="1" type="ORF">MIPYR_30200</name>
</gene>